<gene>
    <name evidence="1" type="ORF">ED733_001701</name>
</gene>
<comment type="caution">
    <text evidence="1">The sequence shown here is derived from an EMBL/GenBank/DDBJ whole genome shotgun (WGS) entry which is preliminary data.</text>
</comment>
<reference evidence="2" key="1">
    <citation type="submission" date="2018-12" db="EMBL/GenBank/DDBJ databases">
        <title>The complete genome of Metarhizium rileyi, a key fungal pathogen of Lepidoptera.</title>
        <authorList>
            <person name="Binneck E."/>
            <person name="Lastra C.C.L."/>
            <person name="Sosa-Gomez D.R."/>
        </authorList>
    </citation>
    <scope>NUCLEOTIDE SEQUENCE [LARGE SCALE GENOMIC DNA]</scope>
    <source>
        <strain evidence="2">Cep018-CH2</strain>
    </source>
</reference>
<dbReference type="EMBL" id="SBHS01000038">
    <property type="protein sequence ID" value="TWU71721.1"/>
    <property type="molecule type" value="Genomic_DNA"/>
</dbReference>
<dbReference type="AlphaFoldDB" id="A0A5C6G633"/>
<proteinExistence type="predicted"/>
<evidence type="ECO:0000313" key="2">
    <source>
        <dbReference type="Proteomes" id="UP000317257"/>
    </source>
</evidence>
<sequence length="242" mass="28409">MTFTHSMEDNSEIRVSPEVKKQVKSFIDKSNWEEWNRNIGTCQDLKKLLRRLTLPKISPTWEPTESPELLTESRWRTSEAKTISEAYGTLVNDLLVNHEKDYQNLQHKKQTKKEKGNRQRLLKQNINFIKYHLLITIWVLKKDYESNTDVTGDKEYEKFMEALYEGPKIVWALQPGSRSLTTKVIEDLMDWAVNGFKLLRSLGDWADELPLHNYTFLTLASKCRYPNAAEYIIRKLKAALMP</sequence>
<evidence type="ECO:0000313" key="1">
    <source>
        <dbReference type="EMBL" id="TWU71721.1"/>
    </source>
</evidence>
<accession>A0A5C6G633</accession>
<organism evidence="1 2">
    <name type="scientific">Metarhizium rileyi (strain RCEF 4871)</name>
    <name type="common">Nomuraea rileyi</name>
    <dbReference type="NCBI Taxonomy" id="1649241"/>
    <lineage>
        <taxon>Eukaryota</taxon>
        <taxon>Fungi</taxon>
        <taxon>Dikarya</taxon>
        <taxon>Ascomycota</taxon>
        <taxon>Pezizomycotina</taxon>
        <taxon>Sordariomycetes</taxon>
        <taxon>Hypocreomycetidae</taxon>
        <taxon>Hypocreales</taxon>
        <taxon>Clavicipitaceae</taxon>
        <taxon>Metarhizium</taxon>
    </lineage>
</organism>
<protein>
    <submittedName>
        <fullName evidence="1">Uncharacterized protein</fullName>
    </submittedName>
</protein>
<name>A0A5C6G633_METRR</name>
<dbReference type="Proteomes" id="UP000317257">
    <property type="component" value="Unassembled WGS sequence"/>
</dbReference>